<keyword evidence="1" id="KW-0175">Coiled coil</keyword>
<proteinExistence type="predicted"/>
<feature type="coiled-coil region" evidence="1">
    <location>
        <begin position="66"/>
        <end position="93"/>
    </location>
</feature>
<protein>
    <submittedName>
        <fullName evidence="2">Uncharacterized protein</fullName>
    </submittedName>
</protein>
<organism evidence="2">
    <name type="scientific">viral metagenome</name>
    <dbReference type="NCBI Taxonomy" id="1070528"/>
    <lineage>
        <taxon>unclassified sequences</taxon>
        <taxon>metagenomes</taxon>
        <taxon>organismal metagenomes</taxon>
    </lineage>
</organism>
<name>A0A6H1ZJ53_9ZZZZ</name>
<reference evidence="2" key="1">
    <citation type="submission" date="2020-03" db="EMBL/GenBank/DDBJ databases">
        <title>The deep terrestrial virosphere.</title>
        <authorList>
            <person name="Holmfeldt K."/>
            <person name="Nilsson E."/>
            <person name="Simone D."/>
            <person name="Lopez-Fernandez M."/>
            <person name="Wu X."/>
            <person name="de Brujin I."/>
            <person name="Lundin D."/>
            <person name="Andersson A."/>
            <person name="Bertilsson S."/>
            <person name="Dopson M."/>
        </authorList>
    </citation>
    <scope>NUCLEOTIDE SEQUENCE</scope>
    <source>
        <strain evidence="2">TM448A00660</strain>
    </source>
</reference>
<evidence type="ECO:0000256" key="1">
    <source>
        <dbReference type="SAM" id="Coils"/>
    </source>
</evidence>
<evidence type="ECO:0000313" key="2">
    <source>
        <dbReference type="EMBL" id="QJA47347.1"/>
    </source>
</evidence>
<dbReference type="AlphaFoldDB" id="A0A6H1ZJ53"/>
<dbReference type="EMBL" id="MT144040">
    <property type="protein sequence ID" value="QJA47347.1"/>
    <property type="molecule type" value="Genomic_DNA"/>
</dbReference>
<accession>A0A6H1ZJ53</accession>
<gene>
    <name evidence="2" type="ORF">TM448A00660_0003</name>
</gene>
<sequence>MAIQPMESPPWGAQQIYGNPMGYMQHGAWLGTLPELGIPQSWGTYTGGIEEYLKAQQSQAQTGLLSGQLQALLDEQENKIAQMELEQRNRIAQMEEQYKLQQQGQEAMWGRLAPLLQQLGMSGMGGGGGGGMTPLSTALSASELNPLYLSGEEARRRIYAGGGSKRYRQTQLGTSTGGTQSAIAQAISGGRAAATTGAVDLQKQLITLLGQLSGQLS</sequence>